<reference evidence="7" key="1">
    <citation type="journal article" date="2020" name="Stud. Mycol.">
        <title>101 Dothideomycetes genomes: a test case for predicting lifestyles and emergence of pathogens.</title>
        <authorList>
            <person name="Haridas S."/>
            <person name="Albert R."/>
            <person name="Binder M."/>
            <person name="Bloem J."/>
            <person name="Labutti K."/>
            <person name="Salamov A."/>
            <person name="Andreopoulos B."/>
            <person name="Baker S."/>
            <person name="Barry K."/>
            <person name="Bills G."/>
            <person name="Bluhm B."/>
            <person name="Cannon C."/>
            <person name="Castanera R."/>
            <person name="Culley D."/>
            <person name="Daum C."/>
            <person name="Ezra D."/>
            <person name="Gonzalez J."/>
            <person name="Henrissat B."/>
            <person name="Kuo A."/>
            <person name="Liang C."/>
            <person name="Lipzen A."/>
            <person name="Lutzoni F."/>
            <person name="Magnuson J."/>
            <person name="Mondo S."/>
            <person name="Nolan M."/>
            <person name="Ohm R."/>
            <person name="Pangilinan J."/>
            <person name="Park H.-J."/>
            <person name="Ramirez L."/>
            <person name="Alfaro M."/>
            <person name="Sun H."/>
            <person name="Tritt A."/>
            <person name="Yoshinaga Y."/>
            <person name="Zwiers L.-H."/>
            <person name="Turgeon B."/>
            <person name="Goodwin S."/>
            <person name="Spatafora J."/>
            <person name="Crous P."/>
            <person name="Grigoriev I."/>
        </authorList>
    </citation>
    <scope>NUCLEOTIDE SEQUENCE</scope>
    <source>
        <strain evidence="7">CBS 690.94</strain>
    </source>
</reference>
<dbReference type="InterPro" id="IPR052337">
    <property type="entry name" value="SAT4-like"/>
</dbReference>
<evidence type="ECO:0000256" key="2">
    <source>
        <dbReference type="ARBA" id="ARBA00022692"/>
    </source>
</evidence>
<name>A0A9P4PJK1_9PLEO</name>
<feature type="domain" description="Rhodopsin" evidence="6">
    <location>
        <begin position="147"/>
        <end position="217"/>
    </location>
</feature>
<evidence type="ECO:0000256" key="5">
    <source>
        <dbReference type="ARBA" id="ARBA00038359"/>
    </source>
</evidence>
<keyword evidence="3" id="KW-1133">Transmembrane helix</keyword>
<comment type="subcellular location">
    <subcellularLocation>
        <location evidence="1">Membrane</location>
        <topology evidence="1">Multi-pass membrane protein</topology>
    </subcellularLocation>
</comment>
<keyword evidence="2" id="KW-0812">Transmembrane</keyword>
<evidence type="ECO:0000256" key="1">
    <source>
        <dbReference type="ARBA" id="ARBA00004141"/>
    </source>
</evidence>
<dbReference type="PANTHER" id="PTHR33048">
    <property type="entry name" value="PTH11-LIKE INTEGRAL MEMBRANE PROTEIN (AFU_ORTHOLOGUE AFUA_5G11245)"/>
    <property type="match status" value="1"/>
</dbReference>
<keyword evidence="8" id="KW-1185">Reference proteome</keyword>
<dbReference type="Proteomes" id="UP000799764">
    <property type="component" value="Unassembled WGS sequence"/>
</dbReference>
<comment type="caution">
    <text evidence="7">The sequence shown here is derived from an EMBL/GenBank/DDBJ whole genome shotgun (WGS) entry which is preliminary data.</text>
</comment>
<accession>A0A9P4PJK1</accession>
<evidence type="ECO:0000256" key="4">
    <source>
        <dbReference type="ARBA" id="ARBA00023136"/>
    </source>
</evidence>
<evidence type="ECO:0000256" key="3">
    <source>
        <dbReference type="ARBA" id="ARBA00022989"/>
    </source>
</evidence>
<dbReference type="PANTHER" id="PTHR33048:SF47">
    <property type="entry name" value="INTEGRAL MEMBRANE PROTEIN-RELATED"/>
    <property type="match status" value="1"/>
</dbReference>
<dbReference type="Pfam" id="PF20684">
    <property type="entry name" value="Fung_rhodopsin"/>
    <property type="match status" value="2"/>
</dbReference>
<evidence type="ECO:0000313" key="8">
    <source>
        <dbReference type="Proteomes" id="UP000799764"/>
    </source>
</evidence>
<sequence>MSSSAVPAFTPEYLASDKGPRILTILIVFPVFGSFDRWTQAVHTTRGSSQVIIRGLDHRISVGMTDENVLYSNKLINVIQIFSIATSMCQGYEAKNGMGRHIQVLTPGQGIRPLKALFASIMMYNFGLTLTKASIVLQYMRISIGHNLRRREKYTLALILGPGGFASIASILRLNTLHELQSTRDISWDNPGTATWSVIEMNLGIICASLPTLREIIIHHLPRVFRSTWVAAPSANIEHQTGGGSGGTAESDSSQLVYVSTGRHSAATDVHDPFSYMDIGKSTFYPSDSEQGYVRNDWVSMTIAQLILTGRS</sequence>
<comment type="similarity">
    <text evidence="5">Belongs to the SAT4 family.</text>
</comment>
<proteinExistence type="inferred from homology"/>
<keyword evidence="4" id="KW-0472">Membrane</keyword>
<dbReference type="InterPro" id="IPR049326">
    <property type="entry name" value="Rhodopsin_dom_fungi"/>
</dbReference>
<feature type="domain" description="Rhodopsin" evidence="6">
    <location>
        <begin position="75"/>
        <end position="143"/>
    </location>
</feature>
<gene>
    <name evidence="7" type="ORF">P171DRAFT_483617</name>
</gene>
<evidence type="ECO:0000313" key="7">
    <source>
        <dbReference type="EMBL" id="KAF2446259.1"/>
    </source>
</evidence>
<dbReference type="AlphaFoldDB" id="A0A9P4PJK1"/>
<evidence type="ECO:0000259" key="6">
    <source>
        <dbReference type="Pfam" id="PF20684"/>
    </source>
</evidence>
<organism evidence="7 8">
    <name type="scientific">Karstenula rhodostoma CBS 690.94</name>
    <dbReference type="NCBI Taxonomy" id="1392251"/>
    <lineage>
        <taxon>Eukaryota</taxon>
        <taxon>Fungi</taxon>
        <taxon>Dikarya</taxon>
        <taxon>Ascomycota</taxon>
        <taxon>Pezizomycotina</taxon>
        <taxon>Dothideomycetes</taxon>
        <taxon>Pleosporomycetidae</taxon>
        <taxon>Pleosporales</taxon>
        <taxon>Massarineae</taxon>
        <taxon>Didymosphaeriaceae</taxon>
        <taxon>Karstenula</taxon>
    </lineage>
</organism>
<dbReference type="OrthoDB" id="444631at2759"/>
<dbReference type="GO" id="GO:0016020">
    <property type="term" value="C:membrane"/>
    <property type="evidence" value="ECO:0007669"/>
    <property type="project" value="UniProtKB-SubCell"/>
</dbReference>
<protein>
    <recommendedName>
        <fullName evidence="6">Rhodopsin domain-containing protein</fullName>
    </recommendedName>
</protein>
<dbReference type="EMBL" id="MU001498">
    <property type="protein sequence ID" value="KAF2446259.1"/>
    <property type="molecule type" value="Genomic_DNA"/>
</dbReference>